<sequence length="489" mass="54992">MKSINVVICGWNQITASVIKMLRKHKSVNIIGYWCESSSNQIHADVAGMKVISEPFKDLISNKDIQFLFLCDTPVNQRNLVSIIDCLSKKQLASDTVLQDIPYIIIFPPVSPNYDMDTLEKVRIRVGFAMPLRNLPLSTLLFTHLNYNHKEMKALSSYEFTRLPTHWVLGTIESIHIRLSTVSFVDGSEYSWLSESEDMGGGLLNMFCPGLIDLVYFLSGGLRITSVTSICRIFAKGTSDLSHSIRHISADDYVTIMGELDIPTLPGFRKPVVVIILSSDIPFPKNRMSDLPEAHFYDNHCFRLEIEVSGSTGSFLIDEGKRRITWTPRKAVSSKPGKLNNKLTQLDCENHYHDKRPGNIEESEFEGVYTEDVLASAVGSNVPRTQVPTMPNVNLDEDGITEIVHLSLNDSLHDSEAVKSAQHCYLSATGEAWTNWINGLTKSFSPEWKSFDFLSASPGHWVYIQSVMHAITKSTQLRCWIDVQTGNRI</sequence>
<evidence type="ECO:0000313" key="1">
    <source>
        <dbReference type="EMBL" id="KAH9580416.1"/>
    </source>
</evidence>
<reference evidence="1" key="2">
    <citation type="journal article" date="2019" name="Gigascience">
        <title>High-quality Schistosoma haematobium genome achieved by single-molecule and long-range sequencing.</title>
        <authorList>
            <person name="Stroehlein A.J."/>
            <person name="Korhonen P.K."/>
            <person name="Chong T.M."/>
            <person name="Lim Y.L."/>
            <person name="Chan K.G."/>
            <person name="Webster B."/>
            <person name="Rollinson D."/>
            <person name="Brindley P.J."/>
            <person name="Gasser R.B."/>
            <person name="Young N.D."/>
        </authorList>
    </citation>
    <scope>NUCLEOTIDE SEQUENCE</scope>
</reference>
<dbReference type="Proteomes" id="UP000471633">
    <property type="component" value="Unassembled WGS sequence"/>
</dbReference>
<organism evidence="2">
    <name type="scientific">Schistosoma haematobium</name>
    <name type="common">Blood fluke</name>
    <dbReference type="NCBI Taxonomy" id="6185"/>
    <lineage>
        <taxon>Eukaryota</taxon>
        <taxon>Metazoa</taxon>
        <taxon>Spiralia</taxon>
        <taxon>Lophotrochozoa</taxon>
        <taxon>Platyhelminthes</taxon>
        <taxon>Trematoda</taxon>
        <taxon>Digenea</taxon>
        <taxon>Strigeidida</taxon>
        <taxon>Schistosomatoidea</taxon>
        <taxon>Schistosomatidae</taxon>
        <taxon>Schistosoma</taxon>
    </lineage>
</organism>
<dbReference type="AlphaFoldDB" id="A0A094ZJI3"/>
<reference evidence="1" key="3">
    <citation type="submission" date="2021-06" db="EMBL/GenBank/DDBJ databases">
        <title>Chromosome-level genome assembly for S. haematobium.</title>
        <authorList>
            <person name="Stroehlein A.J."/>
        </authorList>
    </citation>
    <scope>NUCLEOTIDE SEQUENCE</scope>
</reference>
<evidence type="ECO:0000313" key="3">
    <source>
        <dbReference type="Proteomes" id="UP000471633"/>
    </source>
</evidence>
<gene>
    <name evidence="1" type="ORF">MS3_00009071</name>
    <name evidence="2" type="ORF">MS3_01224</name>
</gene>
<dbReference type="SUPFAM" id="SSF55347">
    <property type="entry name" value="Glyceraldehyde-3-phosphate dehydrogenase-like, C-terminal domain"/>
    <property type="match status" value="1"/>
</dbReference>
<dbReference type="CTD" id="24588995"/>
<dbReference type="KEGG" id="shx:MS3_00009071"/>
<accession>A0A094ZJI3</accession>
<evidence type="ECO:0000313" key="2">
    <source>
        <dbReference type="EMBL" id="KGB33069.1"/>
    </source>
</evidence>
<dbReference type="RefSeq" id="XP_012792841.1">
    <property type="nucleotide sequence ID" value="XM_012937387.3"/>
</dbReference>
<dbReference type="EMBL" id="AMPZ03000007">
    <property type="protein sequence ID" value="KAH9580416.1"/>
    <property type="molecule type" value="Genomic_DNA"/>
</dbReference>
<dbReference type="Gene3D" id="3.30.360.10">
    <property type="entry name" value="Dihydrodipicolinate Reductase, domain 2"/>
    <property type="match status" value="1"/>
</dbReference>
<proteinExistence type="predicted"/>
<dbReference type="GeneID" id="24588995"/>
<name>A0A094ZJI3_SCHHA</name>
<dbReference type="EMBL" id="KL250530">
    <property type="protein sequence ID" value="KGB33069.1"/>
    <property type="molecule type" value="Genomic_DNA"/>
</dbReference>
<reference evidence="2" key="1">
    <citation type="journal article" date="2012" name="Nat. Genet.">
        <title>Whole-genome sequence of Schistosoma haematobium.</title>
        <authorList>
            <person name="Young N.D."/>
            <person name="Jex A.R."/>
            <person name="Li B."/>
            <person name="Liu S."/>
            <person name="Yang L."/>
            <person name="Xiong Z."/>
            <person name="Li Y."/>
            <person name="Cantacessi C."/>
            <person name="Hall R.S."/>
            <person name="Xu X."/>
            <person name="Chen F."/>
            <person name="Wu X."/>
            <person name="Zerlotini A."/>
            <person name="Oliveira G."/>
            <person name="Hofmann A."/>
            <person name="Zhang G."/>
            <person name="Fang X."/>
            <person name="Kang Y."/>
            <person name="Campbell B.E."/>
            <person name="Loukas A."/>
            <person name="Ranganathan S."/>
            <person name="Rollinson D."/>
            <person name="Rinaldi G."/>
            <person name="Brindley P.J."/>
            <person name="Yang H."/>
            <person name="Wang J."/>
            <person name="Wang J."/>
            <person name="Gasser R.B."/>
        </authorList>
    </citation>
    <scope>NUCLEOTIDE SEQUENCE [LARGE SCALE GENOMIC DNA]</scope>
</reference>
<keyword evidence="3" id="KW-1185">Reference proteome</keyword>
<protein>
    <submittedName>
        <fullName evidence="2">Uncharacterized protein</fullName>
    </submittedName>
</protein>
<reference evidence="1" key="4">
    <citation type="journal article" date="2022" name="PLoS Pathog.">
        <title>Chromosome-level genome of Schistosoma haematobium underpins genome-wide explorations of molecular variation.</title>
        <authorList>
            <person name="Stroehlein A.J."/>
            <person name="Korhonen P.K."/>
            <person name="Lee V.V."/>
            <person name="Ralph S.A."/>
            <person name="Mentink-Kane M."/>
            <person name="You H."/>
            <person name="McManus D.P."/>
            <person name="Tchuente L.T."/>
            <person name="Stothard J.R."/>
            <person name="Kaur P."/>
            <person name="Dudchenko O."/>
            <person name="Aiden E.L."/>
            <person name="Yang B."/>
            <person name="Yang H."/>
            <person name="Emery A.M."/>
            <person name="Webster B.L."/>
            <person name="Brindley P.J."/>
            <person name="Rollinson D."/>
            <person name="Chang B.C.H."/>
            <person name="Gasser R.B."/>
            <person name="Young N.D."/>
        </authorList>
    </citation>
    <scope>NUCLEOTIDE SEQUENCE</scope>
</reference>